<evidence type="ECO:0000313" key="2">
    <source>
        <dbReference type="Proteomes" id="UP000037035"/>
    </source>
</evidence>
<dbReference type="EMBL" id="LAVV01012062">
    <property type="protein sequence ID" value="KNZ47055.1"/>
    <property type="molecule type" value="Genomic_DNA"/>
</dbReference>
<dbReference type="VEuPathDB" id="FungiDB:VP01_670g3"/>
<protein>
    <submittedName>
        <fullName evidence="1">Uncharacterized protein</fullName>
    </submittedName>
</protein>
<accession>A0A0L6UGY4</accession>
<dbReference type="OrthoDB" id="10508350at2759"/>
<dbReference type="AlphaFoldDB" id="A0A0L6UGY4"/>
<comment type="caution">
    <text evidence="1">The sequence shown here is derived from an EMBL/GenBank/DDBJ whole genome shotgun (WGS) entry which is preliminary data.</text>
</comment>
<reference evidence="1 2" key="1">
    <citation type="submission" date="2015-08" db="EMBL/GenBank/DDBJ databases">
        <title>Next Generation Sequencing and Analysis of the Genome of Puccinia sorghi L Schw, the Causal Agent of Maize Common Rust.</title>
        <authorList>
            <person name="Rochi L."/>
            <person name="Burguener G."/>
            <person name="Darino M."/>
            <person name="Turjanski A."/>
            <person name="Kreff E."/>
            <person name="Dieguez M.J."/>
            <person name="Sacco F."/>
        </authorList>
    </citation>
    <scope>NUCLEOTIDE SEQUENCE [LARGE SCALE GENOMIC DNA]</scope>
    <source>
        <strain evidence="1 2">RO10H11247</strain>
    </source>
</reference>
<organism evidence="1 2">
    <name type="scientific">Puccinia sorghi</name>
    <dbReference type="NCBI Taxonomy" id="27349"/>
    <lineage>
        <taxon>Eukaryota</taxon>
        <taxon>Fungi</taxon>
        <taxon>Dikarya</taxon>
        <taxon>Basidiomycota</taxon>
        <taxon>Pucciniomycotina</taxon>
        <taxon>Pucciniomycetes</taxon>
        <taxon>Pucciniales</taxon>
        <taxon>Pucciniaceae</taxon>
        <taxon>Puccinia</taxon>
    </lineage>
</organism>
<dbReference type="Proteomes" id="UP000037035">
    <property type="component" value="Unassembled WGS sequence"/>
</dbReference>
<evidence type="ECO:0000313" key="1">
    <source>
        <dbReference type="EMBL" id="KNZ47055.1"/>
    </source>
</evidence>
<feature type="non-terminal residue" evidence="1">
    <location>
        <position position="1"/>
    </location>
</feature>
<name>A0A0L6UGY4_9BASI</name>
<gene>
    <name evidence="1" type="ORF">VP01_670g3</name>
</gene>
<proteinExistence type="predicted"/>
<sequence>FHNVDMNKGGVVVALGTLGITHYSQFQNFQATKLEEDGMKRAHAWALISSYKRVEKHLKSSHPRRQ</sequence>
<keyword evidence="2" id="KW-1185">Reference proteome</keyword>